<sequence length="118" mass="12660">MEAVATDRARAWVPRRCEPEALRDRLLRCDPRGYRGACTAIAGTDLMAATATLRLPALILAGTEDRAVPPDLARETAQLIPGAEVVLLRGAGHVAVLDAPQEVAPRIGRFLSRIGHCI</sequence>
<protein>
    <submittedName>
        <fullName evidence="2">Alpha/beta hydrolase family protein</fullName>
    </submittedName>
</protein>
<reference evidence="2 3" key="1">
    <citation type="submission" date="2017-03" db="EMBL/GenBank/DDBJ databases">
        <authorList>
            <person name="Afonso C.L."/>
            <person name="Miller P.J."/>
            <person name="Scott M.A."/>
            <person name="Spackman E."/>
            <person name="Goraichik I."/>
            <person name="Dimitrov K.M."/>
            <person name="Suarez D.L."/>
            <person name="Swayne D.E."/>
        </authorList>
    </citation>
    <scope>NUCLEOTIDE SEQUENCE [LARGE SCALE GENOMIC DNA]</scope>
    <source>
        <strain evidence="2 3">CECT 7066</strain>
    </source>
</reference>
<dbReference type="Pfam" id="PF12697">
    <property type="entry name" value="Abhydrolase_6"/>
    <property type="match status" value="1"/>
</dbReference>
<evidence type="ECO:0000313" key="3">
    <source>
        <dbReference type="Proteomes" id="UP000193870"/>
    </source>
</evidence>
<evidence type="ECO:0000313" key="2">
    <source>
        <dbReference type="EMBL" id="SLN30068.1"/>
    </source>
</evidence>
<dbReference type="AlphaFoldDB" id="A0A1Y5S1C8"/>
<dbReference type="GO" id="GO:0016787">
    <property type="term" value="F:hydrolase activity"/>
    <property type="evidence" value="ECO:0007669"/>
    <property type="project" value="UniProtKB-KW"/>
</dbReference>
<dbReference type="EMBL" id="FWFV01000002">
    <property type="protein sequence ID" value="SLN30068.1"/>
    <property type="molecule type" value="Genomic_DNA"/>
</dbReference>
<name>A0A1Y5S1C8_9RHOB</name>
<dbReference type="Gene3D" id="3.40.50.1820">
    <property type="entry name" value="alpha/beta hydrolase"/>
    <property type="match status" value="1"/>
</dbReference>
<dbReference type="STRING" id="315423.SAMN04488020_10227"/>
<dbReference type="OrthoDB" id="9793083at2"/>
<dbReference type="SUPFAM" id="SSF53474">
    <property type="entry name" value="alpha/beta-Hydrolases"/>
    <property type="match status" value="1"/>
</dbReference>
<accession>A0A1Y5S1C8</accession>
<dbReference type="Proteomes" id="UP000193870">
    <property type="component" value="Unassembled WGS sequence"/>
</dbReference>
<evidence type="ECO:0000259" key="1">
    <source>
        <dbReference type="Pfam" id="PF12697"/>
    </source>
</evidence>
<proteinExistence type="predicted"/>
<feature type="domain" description="AB hydrolase-1" evidence="1">
    <location>
        <begin position="23"/>
        <end position="105"/>
    </location>
</feature>
<organism evidence="2 3">
    <name type="scientific">Palleronia marisminoris</name>
    <dbReference type="NCBI Taxonomy" id="315423"/>
    <lineage>
        <taxon>Bacteria</taxon>
        <taxon>Pseudomonadati</taxon>
        <taxon>Pseudomonadota</taxon>
        <taxon>Alphaproteobacteria</taxon>
        <taxon>Rhodobacterales</taxon>
        <taxon>Roseobacteraceae</taxon>
        <taxon>Palleronia</taxon>
    </lineage>
</organism>
<gene>
    <name evidence="2" type="ORF">PAM7066_01254</name>
</gene>
<keyword evidence="3" id="KW-1185">Reference proteome</keyword>
<dbReference type="InterPro" id="IPR029058">
    <property type="entry name" value="AB_hydrolase_fold"/>
</dbReference>
<keyword evidence="2" id="KW-0378">Hydrolase</keyword>
<dbReference type="InterPro" id="IPR000073">
    <property type="entry name" value="AB_hydrolase_1"/>
</dbReference>